<evidence type="ECO:0000259" key="9">
    <source>
        <dbReference type="Pfam" id="PF03787"/>
    </source>
</evidence>
<keyword evidence="3" id="KW-0540">Nuclease</keyword>
<dbReference type="InterPro" id="IPR052216">
    <property type="entry name" value="CRISPR_Csm3_endoribonuclease"/>
</dbReference>
<reference evidence="10 11" key="1">
    <citation type="submission" date="2016-10" db="EMBL/GenBank/DDBJ databases">
        <authorList>
            <person name="de Groot N.N."/>
        </authorList>
    </citation>
    <scope>NUCLEOTIDE SEQUENCE [LARGE SCALE GENOMIC DNA]</scope>
    <source>
        <strain evidence="10 11">KH1P1</strain>
    </source>
</reference>
<evidence type="ECO:0000256" key="7">
    <source>
        <dbReference type="ARBA" id="ARBA00023118"/>
    </source>
</evidence>
<feature type="domain" description="CRISPR type III-associated protein" evidence="9">
    <location>
        <begin position="11"/>
        <end position="191"/>
    </location>
</feature>
<evidence type="ECO:0000256" key="1">
    <source>
        <dbReference type="ARBA" id="ARBA00006342"/>
    </source>
</evidence>
<evidence type="ECO:0000256" key="4">
    <source>
        <dbReference type="ARBA" id="ARBA00022759"/>
    </source>
</evidence>
<evidence type="ECO:0000256" key="6">
    <source>
        <dbReference type="ARBA" id="ARBA00022884"/>
    </source>
</evidence>
<gene>
    <name evidence="10" type="ORF">SAMN04487771_100386</name>
</gene>
<evidence type="ECO:0000256" key="5">
    <source>
        <dbReference type="ARBA" id="ARBA00022801"/>
    </source>
</evidence>
<dbReference type="eggNOG" id="COG1337">
    <property type="taxonomic scope" value="Bacteria"/>
</dbReference>
<dbReference type="InterPro" id="IPR005537">
    <property type="entry name" value="RAMP_III_fam"/>
</dbReference>
<evidence type="ECO:0000256" key="8">
    <source>
        <dbReference type="ARBA" id="ARBA00033183"/>
    </source>
</evidence>
<dbReference type="Proteomes" id="UP000199820">
    <property type="component" value="Unassembled WGS sequence"/>
</dbReference>
<evidence type="ECO:0000256" key="3">
    <source>
        <dbReference type="ARBA" id="ARBA00022722"/>
    </source>
</evidence>
<protein>
    <recommendedName>
        <fullName evidence="2">CRISPR system Cms endoribonuclease Csm3</fullName>
    </recommendedName>
    <alternativeName>
        <fullName evidence="8">CRISPR type III A-associated RAMP protein Csm3</fullName>
    </alternativeName>
</protein>
<dbReference type="RefSeq" id="WP_074648298.1">
    <property type="nucleotide sequence ID" value="NZ_FOIL01000003.1"/>
</dbReference>
<comment type="similarity">
    <text evidence="1">Belongs to the CRISPR-associated Csm3 family.</text>
</comment>
<sequence length="221" mass="24743">MYSKIQITGCLRVETGMHIGGSSAFAAIGAVDSPIFRDVQTKLPMIPGSSLKGKMRTLLAKEYNEMFAVRPDDDHERITRLFGSAKKGDVRKSRLLFSDMVLANESELRKLGLQSMTEVKFENTINRATAVANPRQIERAVRGSEFELDIMYEYEKEDDFIEDMETLAEGFKLLQYDYLGGNGSRGYGKVKFTDIAAEVVVGNVEDSLMSKCNEILTQNLT</sequence>
<keyword evidence="4" id="KW-0255">Endonuclease</keyword>
<dbReference type="Pfam" id="PF03787">
    <property type="entry name" value="RAMPs"/>
    <property type="match status" value="1"/>
</dbReference>
<dbReference type="EMBL" id="FOIL01000003">
    <property type="protein sequence ID" value="SET01723.1"/>
    <property type="molecule type" value="Genomic_DNA"/>
</dbReference>
<keyword evidence="7" id="KW-0051">Antiviral defense</keyword>
<dbReference type="PANTHER" id="PTHR35579:SF3">
    <property type="entry name" value="CRISPR SYSTEM CMS ENDORIBONUCLEASE CSM3"/>
    <property type="match status" value="1"/>
</dbReference>
<name>A0A1I0B4L5_9FIRM</name>
<evidence type="ECO:0000313" key="10">
    <source>
        <dbReference type="EMBL" id="SET01723.1"/>
    </source>
</evidence>
<keyword evidence="5" id="KW-0378">Hydrolase</keyword>
<dbReference type="GO" id="GO:0004519">
    <property type="term" value="F:endonuclease activity"/>
    <property type="evidence" value="ECO:0007669"/>
    <property type="project" value="UniProtKB-KW"/>
</dbReference>
<proteinExistence type="inferred from homology"/>
<dbReference type="NCBIfam" id="TIGR02582">
    <property type="entry name" value="cas7_TM1809"/>
    <property type="match status" value="1"/>
</dbReference>
<dbReference type="GO" id="GO:0051607">
    <property type="term" value="P:defense response to virus"/>
    <property type="evidence" value="ECO:0007669"/>
    <property type="project" value="UniProtKB-KW"/>
</dbReference>
<dbReference type="PANTHER" id="PTHR35579">
    <property type="entry name" value="CRISPR SYSTEM CMS ENDORIBONUCLEASE CSM3"/>
    <property type="match status" value="1"/>
</dbReference>
<dbReference type="STRING" id="1526.SAMN02910262_01619"/>
<accession>A0A1I0B4L5</accession>
<organism evidence="10 11">
    <name type="scientific">[Clostridium] aminophilum</name>
    <dbReference type="NCBI Taxonomy" id="1526"/>
    <lineage>
        <taxon>Bacteria</taxon>
        <taxon>Bacillati</taxon>
        <taxon>Bacillota</taxon>
        <taxon>Clostridia</taxon>
        <taxon>Lachnospirales</taxon>
        <taxon>Lachnospiraceae</taxon>
    </lineage>
</organism>
<keyword evidence="6" id="KW-0694">RNA-binding</keyword>
<keyword evidence="11" id="KW-1185">Reference proteome</keyword>
<evidence type="ECO:0000256" key="2">
    <source>
        <dbReference type="ARBA" id="ARBA00022150"/>
    </source>
</evidence>
<dbReference type="AlphaFoldDB" id="A0A1I0B4L5"/>
<dbReference type="GO" id="GO:0016787">
    <property type="term" value="F:hydrolase activity"/>
    <property type="evidence" value="ECO:0007669"/>
    <property type="project" value="UniProtKB-KW"/>
</dbReference>
<evidence type="ECO:0000313" key="11">
    <source>
        <dbReference type="Proteomes" id="UP000199820"/>
    </source>
</evidence>
<dbReference type="GO" id="GO:0003723">
    <property type="term" value="F:RNA binding"/>
    <property type="evidence" value="ECO:0007669"/>
    <property type="project" value="UniProtKB-KW"/>
</dbReference>
<dbReference type="InterPro" id="IPR013412">
    <property type="entry name" value="CRISPR-assoc_RAMP_Csm3"/>
</dbReference>
<dbReference type="OrthoDB" id="1063910at2"/>